<keyword evidence="4" id="KW-0548">Nucleotidyltransferase</keyword>
<dbReference type="PANTHER" id="PTHR43197:SF1">
    <property type="entry name" value="UTP--GLUCOSE-1-PHOSPHATE URIDYLYLTRANSFERASE"/>
    <property type="match status" value="1"/>
</dbReference>
<evidence type="ECO:0000313" key="7">
    <source>
        <dbReference type="EMBL" id="SVD03126.1"/>
    </source>
</evidence>
<dbReference type="SUPFAM" id="SSF53448">
    <property type="entry name" value="Nucleotide-diphospho-sugar transferases"/>
    <property type="match status" value="1"/>
</dbReference>
<accession>A0A382RZN5</accession>
<dbReference type="Gene3D" id="3.90.550.10">
    <property type="entry name" value="Spore Coat Polysaccharide Biosynthesis Protein SpsA, Chain A"/>
    <property type="match status" value="1"/>
</dbReference>
<dbReference type="InterPro" id="IPR029044">
    <property type="entry name" value="Nucleotide-diphossugar_trans"/>
</dbReference>
<comment type="similarity">
    <text evidence="1">Belongs to the UDPGP type 2 family.</text>
</comment>
<dbReference type="EC" id="2.7.7.9" evidence="2"/>
<evidence type="ECO:0000256" key="1">
    <source>
        <dbReference type="ARBA" id="ARBA00006890"/>
    </source>
</evidence>
<feature type="domain" description="Nucleotidyl transferase" evidence="6">
    <location>
        <begin position="5"/>
        <end position="36"/>
    </location>
</feature>
<evidence type="ECO:0000256" key="4">
    <source>
        <dbReference type="ARBA" id="ARBA00022695"/>
    </source>
</evidence>
<dbReference type="PANTHER" id="PTHR43197">
    <property type="entry name" value="UTP--GLUCOSE-1-PHOSPHATE URIDYLYLTRANSFERASE"/>
    <property type="match status" value="1"/>
</dbReference>
<evidence type="ECO:0000256" key="2">
    <source>
        <dbReference type="ARBA" id="ARBA00012415"/>
    </source>
</evidence>
<sequence>MEVRKAVIPAAGLGTRLLPASKVVPKELLPIVDRPM</sequence>
<evidence type="ECO:0000256" key="3">
    <source>
        <dbReference type="ARBA" id="ARBA00022679"/>
    </source>
</evidence>
<reference evidence="7" key="1">
    <citation type="submission" date="2018-05" db="EMBL/GenBank/DDBJ databases">
        <authorList>
            <person name="Lanie J.A."/>
            <person name="Ng W.-L."/>
            <person name="Kazmierczak K.M."/>
            <person name="Andrzejewski T.M."/>
            <person name="Davidsen T.M."/>
            <person name="Wayne K.J."/>
            <person name="Tettelin H."/>
            <person name="Glass J.I."/>
            <person name="Rusch D."/>
            <person name="Podicherti R."/>
            <person name="Tsui H.-C.T."/>
            <person name="Winkler M.E."/>
        </authorList>
    </citation>
    <scope>NUCLEOTIDE SEQUENCE</scope>
</reference>
<feature type="non-terminal residue" evidence="7">
    <location>
        <position position="36"/>
    </location>
</feature>
<name>A0A382RZN5_9ZZZZ</name>
<organism evidence="7">
    <name type="scientific">marine metagenome</name>
    <dbReference type="NCBI Taxonomy" id="408172"/>
    <lineage>
        <taxon>unclassified sequences</taxon>
        <taxon>metagenomes</taxon>
        <taxon>ecological metagenomes</taxon>
    </lineage>
</organism>
<dbReference type="AlphaFoldDB" id="A0A382RZN5"/>
<dbReference type="Pfam" id="PF00483">
    <property type="entry name" value="NTP_transferase"/>
    <property type="match status" value="1"/>
</dbReference>
<dbReference type="GO" id="GO:0006011">
    <property type="term" value="P:UDP-alpha-D-glucose metabolic process"/>
    <property type="evidence" value="ECO:0007669"/>
    <property type="project" value="InterPro"/>
</dbReference>
<comment type="catalytic activity">
    <reaction evidence="5">
        <text>alpha-D-glucose 1-phosphate + UTP + H(+) = UDP-alpha-D-glucose + diphosphate</text>
        <dbReference type="Rhea" id="RHEA:19889"/>
        <dbReference type="ChEBI" id="CHEBI:15378"/>
        <dbReference type="ChEBI" id="CHEBI:33019"/>
        <dbReference type="ChEBI" id="CHEBI:46398"/>
        <dbReference type="ChEBI" id="CHEBI:58601"/>
        <dbReference type="ChEBI" id="CHEBI:58885"/>
        <dbReference type="EC" id="2.7.7.9"/>
    </reaction>
</comment>
<dbReference type="InterPro" id="IPR005835">
    <property type="entry name" value="NTP_transferase_dom"/>
</dbReference>
<evidence type="ECO:0000259" key="6">
    <source>
        <dbReference type="Pfam" id="PF00483"/>
    </source>
</evidence>
<dbReference type="GO" id="GO:0003983">
    <property type="term" value="F:UTP:glucose-1-phosphate uridylyltransferase activity"/>
    <property type="evidence" value="ECO:0007669"/>
    <property type="project" value="UniProtKB-EC"/>
</dbReference>
<proteinExistence type="inferred from homology"/>
<keyword evidence="3" id="KW-0808">Transferase</keyword>
<gene>
    <name evidence="7" type="ORF">METZ01_LOCUS355980</name>
</gene>
<protein>
    <recommendedName>
        <fullName evidence="2">UTP--glucose-1-phosphate uridylyltransferase</fullName>
        <ecNumber evidence="2">2.7.7.9</ecNumber>
    </recommendedName>
</protein>
<dbReference type="InterPro" id="IPR005771">
    <property type="entry name" value="GalU_uridylyltTrfase_bac/arc"/>
</dbReference>
<evidence type="ECO:0000256" key="5">
    <source>
        <dbReference type="ARBA" id="ARBA00048128"/>
    </source>
</evidence>
<dbReference type="EMBL" id="UINC01125357">
    <property type="protein sequence ID" value="SVD03126.1"/>
    <property type="molecule type" value="Genomic_DNA"/>
</dbReference>